<keyword evidence="5" id="KW-1185">Reference proteome</keyword>
<keyword evidence="1" id="KW-0285">Flavoprotein</keyword>
<name>A0A409WNW2_PSICY</name>
<sequence>MANVPETPLPTLDRLGVASVAPDLDVKQVAQDWLSSFSQAATAGDVSAIVSLLLPDAFWRDMLALTWDMRTFSGKEKIAKFLTDRLGLSKLHNVKLREQFVALQQPYPDLAWVSLMFDFATDVGQASGIARLVPTASGEWKAHVVFTNLEGLTNFPEKTGPLRNMEPNHGKWEAQRKREVDFVDQDPLVLVIGGGQSGLEIAARLKYLDIPSLIVERNPRIGDNWRNRYEALCLHDPIWYDHMPYIPFPSTWPVYTPAQKLANWLESYADSLELNVWTSSTILEVKQNSATSKWHVRIKRADGTERKFVVNHIVFGTGLGSGVANTPSYPGMDRFKGQILHSSQHKRALDHKGKKIVVVGACTSAHDISQDYQQHGIDVTMFQRGSTYIMSTKNGWETIMKGGYWEGGPPADIMDRLNASFPHHMSTILNQRQTKRIAELDKDLLESLHKVGFRTNLGLKGTGFGLLAWSKAGGYYLDTGASKLIAEGKIKLKTDSTISSFTETSIKFENGSELSADVVLFSTGVGTPVEHVHRVCGEEIANKCRPIWGLNEEGEINGAWRDLGVPGLWYMMGNLALCRFHSTHLALQIKAIEEGVLTSRYEPWSLKA</sequence>
<dbReference type="Gene3D" id="3.50.50.60">
    <property type="entry name" value="FAD/NAD(P)-binding domain"/>
    <property type="match status" value="1"/>
</dbReference>
<dbReference type="EMBL" id="NHYD01003342">
    <property type="protein sequence ID" value="PPQ80197.1"/>
    <property type="molecule type" value="Genomic_DNA"/>
</dbReference>
<dbReference type="InParanoid" id="A0A409WNW2"/>
<accession>A0A409WNW2</accession>
<dbReference type="GO" id="GO:0004499">
    <property type="term" value="F:N,N-dimethylaniline monooxygenase activity"/>
    <property type="evidence" value="ECO:0007669"/>
    <property type="project" value="InterPro"/>
</dbReference>
<evidence type="ECO:0008006" key="6">
    <source>
        <dbReference type="Google" id="ProtNLM"/>
    </source>
</evidence>
<dbReference type="STRING" id="93625.A0A409WNW2"/>
<gene>
    <name evidence="4" type="ORF">CVT25_003550</name>
</gene>
<dbReference type="SUPFAM" id="SSF54427">
    <property type="entry name" value="NTF2-like"/>
    <property type="match status" value="1"/>
</dbReference>
<evidence type="ECO:0000256" key="3">
    <source>
        <dbReference type="ARBA" id="ARBA00023002"/>
    </source>
</evidence>
<dbReference type="PANTHER" id="PTHR43539">
    <property type="entry name" value="FLAVIN-BINDING MONOOXYGENASE-LIKE PROTEIN (AFU_ORTHOLOGUE AFUA_4G09220)"/>
    <property type="match status" value="1"/>
</dbReference>
<dbReference type="SUPFAM" id="SSF51905">
    <property type="entry name" value="FAD/NAD(P)-binding domain"/>
    <property type="match status" value="2"/>
</dbReference>
<evidence type="ECO:0000313" key="5">
    <source>
        <dbReference type="Proteomes" id="UP000283269"/>
    </source>
</evidence>
<dbReference type="InterPro" id="IPR020946">
    <property type="entry name" value="Flavin_mOase-like"/>
</dbReference>
<protein>
    <recommendedName>
        <fullName evidence="6">FAD/NAD(P)-binding domain-containing protein</fullName>
    </recommendedName>
</protein>
<dbReference type="InterPro" id="IPR032710">
    <property type="entry name" value="NTF2-like_dom_sf"/>
</dbReference>
<dbReference type="OrthoDB" id="74360at2759"/>
<reference evidence="4 5" key="1">
    <citation type="journal article" date="2018" name="Evol. Lett.">
        <title>Horizontal gene cluster transfer increased hallucinogenic mushroom diversity.</title>
        <authorList>
            <person name="Reynolds H.T."/>
            <person name="Vijayakumar V."/>
            <person name="Gluck-Thaler E."/>
            <person name="Korotkin H.B."/>
            <person name="Matheny P.B."/>
            <person name="Slot J.C."/>
        </authorList>
    </citation>
    <scope>NUCLEOTIDE SEQUENCE [LARGE SCALE GENOMIC DNA]</scope>
    <source>
        <strain evidence="4 5">2631</strain>
    </source>
</reference>
<evidence type="ECO:0000313" key="4">
    <source>
        <dbReference type="EMBL" id="PPQ80197.1"/>
    </source>
</evidence>
<organism evidence="4 5">
    <name type="scientific">Psilocybe cyanescens</name>
    <dbReference type="NCBI Taxonomy" id="93625"/>
    <lineage>
        <taxon>Eukaryota</taxon>
        <taxon>Fungi</taxon>
        <taxon>Dikarya</taxon>
        <taxon>Basidiomycota</taxon>
        <taxon>Agaricomycotina</taxon>
        <taxon>Agaricomycetes</taxon>
        <taxon>Agaricomycetidae</taxon>
        <taxon>Agaricales</taxon>
        <taxon>Agaricineae</taxon>
        <taxon>Strophariaceae</taxon>
        <taxon>Psilocybe</taxon>
    </lineage>
</organism>
<dbReference type="GO" id="GO:0050660">
    <property type="term" value="F:flavin adenine dinucleotide binding"/>
    <property type="evidence" value="ECO:0007669"/>
    <property type="project" value="InterPro"/>
</dbReference>
<dbReference type="GO" id="GO:0050661">
    <property type="term" value="F:NADP binding"/>
    <property type="evidence" value="ECO:0007669"/>
    <property type="project" value="InterPro"/>
</dbReference>
<keyword evidence="3" id="KW-0560">Oxidoreductase</keyword>
<dbReference type="PANTHER" id="PTHR43539:SF26">
    <property type="entry name" value="MONOOXYGENASE, PUTATIVE-RELATED"/>
    <property type="match status" value="1"/>
</dbReference>
<keyword evidence="2" id="KW-0274">FAD</keyword>
<dbReference type="AlphaFoldDB" id="A0A409WNW2"/>
<evidence type="ECO:0000256" key="1">
    <source>
        <dbReference type="ARBA" id="ARBA00022630"/>
    </source>
</evidence>
<dbReference type="InterPro" id="IPR036188">
    <property type="entry name" value="FAD/NAD-bd_sf"/>
</dbReference>
<comment type="caution">
    <text evidence="4">The sequence shown here is derived from an EMBL/GenBank/DDBJ whole genome shotgun (WGS) entry which is preliminary data.</text>
</comment>
<dbReference type="Pfam" id="PF00743">
    <property type="entry name" value="FMO-like"/>
    <property type="match status" value="1"/>
</dbReference>
<proteinExistence type="predicted"/>
<evidence type="ECO:0000256" key="2">
    <source>
        <dbReference type="ARBA" id="ARBA00022827"/>
    </source>
</evidence>
<dbReference type="InterPro" id="IPR050982">
    <property type="entry name" value="Auxin_biosynth/cation_transpt"/>
</dbReference>
<dbReference type="Gene3D" id="3.10.450.50">
    <property type="match status" value="1"/>
</dbReference>
<dbReference type="Proteomes" id="UP000283269">
    <property type="component" value="Unassembled WGS sequence"/>
</dbReference>